<sequence length="191" mass="19134">MGSRPLSWFRISLRIGVGGALCANFLFLPLGRVPQAEAAAATAVYLIPEVLSSASVTAPASVNLGSATPGGTMNVQLGQVKVTSSGVMRWTATVSATNFTTGGGSAAETIARGNLSYWSGPVVSKSGPGTFSPGQPTAAGKVALDTARTAFSYGSVSSSNTSCVWQPTLVMSVPASAVAGTYTGTVTHSVA</sequence>
<organism evidence="1 2">
    <name type="scientific">Streptomyces cynarae</name>
    <dbReference type="NCBI Taxonomy" id="2981134"/>
    <lineage>
        <taxon>Bacteria</taxon>
        <taxon>Bacillati</taxon>
        <taxon>Actinomycetota</taxon>
        <taxon>Actinomycetes</taxon>
        <taxon>Kitasatosporales</taxon>
        <taxon>Streptomycetaceae</taxon>
        <taxon>Streptomyces</taxon>
    </lineage>
</organism>
<keyword evidence="2" id="KW-1185">Reference proteome</keyword>
<evidence type="ECO:0008006" key="3">
    <source>
        <dbReference type="Google" id="ProtNLM"/>
    </source>
</evidence>
<evidence type="ECO:0000313" key="2">
    <source>
        <dbReference type="Proteomes" id="UP001061298"/>
    </source>
</evidence>
<protein>
    <recommendedName>
        <fullName evidence="3">WxL domain-containing protein</fullName>
    </recommendedName>
</protein>
<dbReference type="Proteomes" id="UP001061298">
    <property type="component" value="Chromosome"/>
</dbReference>
<evidence type="ECO:0000313" key="1">
    <source>
        <dbReference type="EMBL" id="UXY20781.1"/>
    </source>
</evidence>
<gene>
    <name evidence="1" type="ORF">N8I84_20290</name>
</gene>
<accession>A0ABY6E6E7</accession>
<dbReference type="RefSeq" id="WP_263230836.1">
    <property type="nucleotide sequence ID" value="NZ_CP106793.1"/>
</dbReference>
<name>A0ABY6E6E7_9ACTN</name>
<dbReference type="EMBL" id="CP106793">
    <property type="protein sequence ID" value="UXY20781.1"/>
    <property type="molecule type" value="Genomic_DNA"/>
</dbReference>
<proteinExistence type="predicted"/>
<reference evidence="1" key="1">
    <citation type="submission" date="2022-10" db="EMBL/GenBank/DDBJ databases">
        <authorList>
            <person name="Mo P."/>
        </authorList>
    </citation>
    <scope>NUCLEOTIDE SEQUENCE</scope>
    <source>
        <strain evidence="1">HUAS 13-4</strain>
    </source>
</reference>